<proteinExistence type="predicted"/>
<evidence type="ECO:0000313" key="3">
    <source>
        <dbReference type="Proteomes" id="UP000019151"/>
    </source>
</evidence>
<dbReference type="STRING" id="861299.J421_4136"/>
<feature type="chain" id="PRO_5004795831" description="Big-1 domain-containing protein" evidence="1">
    <location>
        <begin position="18"/>
        <end position="844"/>
    </location>
</feature>
<feature type="signal peptide" evidence="1">
    <location>
        <begin position="1"/>
        <end position="17"/>
    </location>
</feature>
<dbReference type="Gene3D" id="2.60.40.1120">
    <property type="entry name" value="Carboxypeptidase-like, regulatory domain"/>
    <property type="match status" value="1"/>
</dbReference>
<protein>
    <recommendedName>
        <fullName evidence="4">Big-1 domain-containing protein</fullName>
    </recommendedName>
</protein>
<sequence>MARVAAASRLASLVCVVALLSACRDTVDRRALPTAPKAPARVATTAGTCVTDVQLEQLVNDAFGAGSPDANSALGKVHNMEKQVADGDLAGAKAQAFNIVSFILQKNRQRPLPGGATAVTALVNGVFCYAGLTITTSDATDAFLVYPLDPPQTLLSADGLAGTQLPSDPVSEPTLITIDAIPTTGFPAPGSGPLSTKLDQYPGFYEFAKSSETNAPFKAPVVVGVCPIGAIPADVRARLRLGHNATAGFEITPPASANFLSCPDPTSSVSVALPGWVRTLADALLPSELHAAVLATGGVGGTASEFSPFAPVDPQVMAVGGVGGTANEFTRLPFGARASVAAALSCTAVEAPIGTPLSADCRPELRLRTPLGTPLQGVPTTLATAPGDNGVVAPESAGACGTFGPTALAPSDASGAARACWTLGLTPGTNTVRATPAAGGDVNSPVAYFTPASVTFTATANAPTALRFTQQPAAGSTVVAGAPLSYAVAAVDHNGTTALGWSGTVTLTLNRYTFASGATTASAAASQGVATFTGLAIDKAAAGYQPTASATLLGTTASVLGNAFDVVPAAASALRIVQGNGQTAPAGSVVPVAPTVEVSDAFGNLVAGAPIAWTPGGSSGGSVSPTQSVTGSNGRTATQWTLGADANELLATLARPGLGDLSVLFTATGTTSLSVLNSCAPGNGPGDPVNAPGKTYAFWFPGPGPNKTVREIELYFSSAGKANAPTAYTIELSTQRGSFDATFAPPTTTTATVFLRGSNSESKAATFALAAPIVGASQSPPVMVTLRVLTNPDNSTISFNTGPCAPGSSCKAPPSCAATEVNALTPYPAGSAYRKSVGLVVRGR</sequence>
<dbReference type="RefSeq" id="WP_148306440.1">
    <property type="nucleotide sequence ID" value="NZ_CP007128.1"/>
</dbReference>
<dbReference type="EMBL" id="CP007128">
    <property type="protein sequence ID" value="AHG91673.1"/>
    <property type="molecule type" value="Genomic_DNA"/>
</dbReference>
<dbReference type="OrthoDB" id="9833108at2"/>
<dbReference type="KEGG" id="gba:J421_4136"/>
<dbReference type="InParanoid" id="W0RQ80"/>
<dbReference type="PROSITE" id="PS51257">
    <property type="entry name" value="PROKAR_LIPOPROTEIN"/>
    <property type="match status" value="1"/>
</dbReference>
<dbReference type="eggNOG" id="ENOG5033QSF">
    <property type="taxonomic scope" value="Bacteria"/>
</dbReference>
<dbReference type="Proteomes" id="UP000019151">
    <property type="component" value="Chromosome"/>
</dbReference>
<dbReference type="AlphaFoldDB" id="W0RQ80"/>
<dbReference type="SUPFAM" id="SSF49373">
    <property type="entry name" value="Invasin/intimin cell-adhesion fragments"/>
    <property type="match status" value="1"/>
</dbReference>
<organism evidence="2 3">
    <name type="scientific">Gemmatirosa kalamazoonensis</name>
    <dbReference type="NCBI Taxonomy" id="861299"/>
    <lineage>
        <taxon>Bacteria</taxon>
        <taxon>Pseudomonadati</taxon>
        <taxon>Gemmatimonadota</taxon>
        <taxon>Gemmatimonadia</taxon>
        <taxon>Gemmatimonadales</taxon>
        <taxon>Gemmatimonadaceae</taxon>
        <taxon>Gemmatirosa</taxon>
    </lineage>
</organism>
<name>W0RQ80_9BACT</name>
<dbReference type="InterPro" id="IPR008964">
    <property type="entry name" value="Invasin/intimin_cell_adhesion"/>
</dbReference>
<accession>W0RQ80</accession>
<evidence type="ECO:0000313" key="2">
    <source>
        <dbReference type="EMBL" id="AHG91673.1"/>
    </source>
</evidence>
<reference evidence="2 3" key="1">
    <citation type="journal article" date="2014" name="Genome Announc.">
        <title>Genome Sequence and Methylome of Soil Bacterium Gemmatirosa kalamazoonensis KBS708T, a Member of the Rarely Cultivated Gemmatimonadetes Phylum.</title>
        <authorList>
            <person name="Debruyn J.M."/>
            <person name="Radosevich M."/>
            <person name="Wommack K.E."/>
            <person name="Polson S.W."/>
            <person name="Hauser L.J."/>
            <person name="Fawaz M.N."/>
            <person name="Korlach J."/>
            <person name="Tsai Y.C."/>
        </authorList>
    </citation>
    <scope>NUCLEOTIDE SEQUENCE [LARGE SCALE GENOMIC DNA]</scope>
    <source>
        <strain evidence="2 3">KBS708</strain>
    </source>
</reference>
<dbReference type="PATRIC" id="fig|861299.3.peg.4192"/>
<gene>
    <name evidence="2" type="ORF">J421_4136</name>
</gene>
<evidence type="ECO:0000256" key="1">
    <source>
        <dbReference type="SAM" id="SignalP"/>
    </source>
</evidence>
<keyword evidence="3" id="KW-1185">Reference proteome</keyword>
<keyword evidence="1" id="KW-0732">Signal</keyword>
<evidence type="ECO:0008006" key="4">
    <source>
        <dbReference type="Google" id="ProtNLM"/>
    </source>
</evidence>
<dbReference type="HOGENOM" id="CLU_337324_0_0_0"/>